<name>A0ABS9JP68_9ACTN</name>
<dbReference type="InterPro" id="IPR029058">
    <property type="entry name" value="AB_hydrolase_fold"/>
</dbReference>
<dbReference type="Proteomes" id="UP001299012">
    <property type="component" value="Unassembled WGS sequence"/>
</dbReference>
<evidence type="ECO:0000313" key="4">
    <source>
        <dbReference type="Proteomes" id="UP001299012"/>
    </source>
</evidence>
<feature type="domain" description="DUF1023" evidence="2">
    <location>
        <begin position="373"/>
        <end position="542"/>
    </location>
</feature>
<evidence type="ECO:0000256" key="1">
    <source>
        <dbReference type="SAM" id="MobiDB-lite"/>
    </source>
</evidence>
<comment type="caution">
    <text evidence="3">The sequence shown here is derived from an EMBL/GenBank/DDBJ whole genome shotgun (WGS) entry which is preliminary data.</text>
</comment>
<protein>
    <submittedName>
        <fullName evidence="3">Alpha/beta hydrolase family protein</fullName>
    </submittedName>
</protein>
<sequence>MDIATLQALKPSEFEEAADGYRATSEMASTAKDKVENQIAAGVRNQLKGAAATAAVDGLKELAQNFHYVQTECALASTALNGFAYDMAAAKRKLEAALEDAKAAGCTVGADGSVTFPAGGKEVDGKVPEGGTVSASTSATDPTSAAIERQAVNMHPNPNFGKAVEFANRIGDALKEATEADAKWAPKLRALKADDDLKVSDRDWSDVKSDQDGVSDAGKKYLDSMPQPPKDGSPKDNAAWWKGLNDEERAAWLSLRPDSVGKLDGLPSAVRDEANRVVFDETRARYQMELDSIPKPPANEWTYIATPGGWASKVHTDEWMAWHNKYGDRYEHLNKSLDGMKSIQARFDATGLATDKDHKGLPPAYLLGFSAEGNGRAIIANGNPDTARHQAVYVPGTTSNLSNIGGNVDRMTATWRVATDEADGQPVSTITWLGYDAPQDIVKDSPFRHYADDGAPAFNRFLDGLEASHTGDTPPHRTVIGHSYGSTLVGAAADHGTLNADDVVTAGSPGVTVPKAEQLDVPKGHVWNEEADGDVVPDIGRFGHGGTDWDGPWTVPSDERFGAKQMTTDTEGHSGYWDEGSDSLLNQALVVAGHGEDVKLKEPTPTWKYTR</sequence>
<evidence type="ECO:0000313" key="3">
    <source>
        <dbReference type="EMBL" id="MCG0067291.1"/>
    </source>
</evidence>
<dbReference type="GO" id="GO:0016787">
    <property type="term" value="F:hydrolase activity"/>
    <property type="evidence" value="ECO:0007669"/>
    <property type="project" value="UniProtKB-KW"/>
</dbReference>
<dbReference type="InterPro" id="IPR010427">
    <property type="entry name" value="DUF1023"/>
</dbReference>
<dbReference type="SUPFAM" id="SSF53474">
    <property type="entry name" value="alpha/beta-Hydrolases"/>
    <property type="match status" value="1"/>
</dbReference>
<keyword evidence="4" id="KW-1185">Reference proteome</keyword>
<accession>A0ABS9JP68</accession>
<feature type="compositionally biased region" description="Low complexity" evidence="1">
    <location>
        <begin position="132"/>
        <end position="143"/>
    </location>
</feature>
<gene>
    <name evidence="3" type="ORF">L0F81_29155</name>
</gene>
<feature type="region of interest" description="Disordered" evidence="1">
    <location>
        <begin position="120"/>
        <end position="143"/>
    </location>
</feature>
<dbReference type="RefSeq" id="WP_086702380.1">
    <property type="nucleotide sequence ID" value="NZ_JAKKZF010000147.1"/>
</dbReference>
<proteinExistence type="predicted"/>
<feature type="region of interest" description="Disordered" evidence="1">
    <location>
        <begin position="200"/>
        <end position="239"/>
    </location>
</feature>
<feature type="compositionally biased region" description="Basic and acidic residues" evidence="1">
    <location>
        <begin position="200"/>
        <end position="222"/>
    </location>
</feature>
<reference evidence="3 4" key="1">
    <citation type="submission" date="2022-01" db="EMBL/GenBank/DDBJ databases">
        <title>Draft Genome Sequences of Seven Type Strains of the Genus Streptomyces.</title>
        <authorList>
            <person name="Aziz S."/>
            <person name="Coretto E."/>
            <person name="Chronakova A."/>
            <person name="Sproer C."/>
            <person name="Huber K."/>
            <person name="Nouioui I."/>
            <person name="Gross H."/>
        </authorList>
    </citation>
    <scope>NUCLEOTIDE SEQUENCE [LARGE SCALE GENOMIC DNA]</scope>
    <source>
        <strain evidence="3 4">DSM 41685</strain>
    </source>
</reference>
<keyword evidence="3" id="KW-0378">Hydrolase</keyword>
<organism evidence="3 4">
    <name type="scientific">Streptomyces tricolor</name>
    <dbReference type="NCBI Taxonomy" id="68277"/>
    <lineage>
        <taxon>Bacteria</taxon>
        <taxon>Bacillati</taxon>
        <taxon>Actinomycetota</taxon>
        <taxon>Actinomycetes</taxon>
        <taxon>Kitasatosporales</taxon>
        <taxon>Streptomycetaceae</taxon>
        <taxon>Streptomyces</taxon>
        <taxon>Streptomyces violaceoruber group</taxon>
    </lineage>
</organism>
<dbReference type="EMBL" id="JAKKZF010000147">
    <property type="protein sequence ID" value="MCG0067291.1"/>
    <property type="molecule type" value="Genomic_DNA"/>
</dbReference>
<dbReference type="Pfam" id="PF06259">
    <property type="entry name" value="Abhydrolase_8"/>
    <property type="match status" value="1"/>
</dbReference>
<evidence type="ECO:0000259" key="2">
    <source>
        <dbReference type="Pfam" id="PF06259"/>
    </source>
</evidence>